<dbReference type="RefSeq" id="WP_091758335.1">
    <property type="nucleotide sequence ID" value="NZ_FOHB01000004.1"/>
</dbReference>
<accession>A0A1H9VH42</accession>
<dbReference type="PANTHER" id="PTHR33393">
    <property type="entry name" value="POLYGLUTAMINE SYNTHESIS ACCESSORY PROTEIN RV0574C-RELATED"/>
    <property type="match status" value="1"/>
</dbReference>
<comment type="similarity">
    <text evidence="1">Belongs to the CapA family.</text>
</comment>
<dbReference type="Proteomes" id="UP000199019">
    <property type="component" value="Unassembled WGS sequence"/>
</dbReference>
<dbReference type="STRING" id="587636.SAMN05216199_2340"/>
<dbReference type="PANTHER" id="PTHR33393:SF11">
    <property type="entry name" value="POLYGLUTAMINE SYNTHESIS ACCESSORY PROTEIN RV0574C-RELATED"/>
    <property type="match status" value="1"/>
</dbReference>
<proteinExistence type="inferred from homology"/>
<dbReference type="InterPro" id="IPR019079">
    <property type="entry name" value="Capsule_synth_CapA"/>
</dbReference>
<dbReference type="SUPFAM" id="SSF56300">
    <property type="entry name" value="Metallo-dependent phosphatases"/>
    <property type="match status" value="1"/>
</dbReference>
<evidence type="ECO:0000256" key="1">
    <source>
        <dbReference type="ARBA" id="ARBA00005662"/>
    </source>
</evidence>
<name>A0A1H9VH42_9MICO</name>
<dbReference type="EMBL" id="FOHB01000004">
    <property type="protein sequence ID" value="SES21005.1"/>
    <property type="molecule type" value="Genomic_DNA"/>
</dbReference>
<evidence type="ECO:0000259" key="2">
    <source>
        <dbReference type="SMART" id="SM00854"/>
    </source>
</evidence>
<dbReference type="OrthoDB" id="4394033at2"/>
<evidence type="ECO:0000313" key="3">
    <source>
        <dbReference type="EMBL" id="SES21005.1"/>
    </source>
</evidence>
<keyword evidence="4" id="KW-1185">Reference proteome</keyword>
<reference evidence="4" key="1">
    <citation type="submission" date="2016-10" db="EMBL/GenBank/DDBJ databases">
        <authorList>
            <person name="Varghese N."/>
            <person name="Submissions S."/>
        </authorList>
    </citation>
    <scope>NUCLEOTIDE SEQUENCE [LARGE SCALE GENOMIC DNA]</scope>
    <source>
        <strain evidence="4">CGMCC 1.6963</strain>
    </source>
</reference>
<dbReference type="InterPro" id="IPR052169">
    <property type="entry name" value="CW_Biosynth-Accessory"/>
</dbReference>
<sequence length="372" mass="40112">MADDGAHLLLAGDVMTGRGIDQVLAHPVPPELHEDYVHDARTYVELAERVNGVVDRPVAPTWPWGDTLAAMDRFDPAVRVLNLETSVTTSDDWAHGKAVTYRMSPANLAVLTAARADVWALANNHVLDYGLAGLEETLDVLAAAGLATTGAGRDEEEAWRPAVAMTPNGHRVVVLSVGDSSSGVPSRWAAGAGRPGVALLPDLSGRTARRVARRLVEGGRPGDLRVVSVHWGSNWGYDVEPSHRRFAHALVEAGVHVVHGHSSHHPRPVEVHEGHVVLYGCGDLVNDYEGIGGYEAFRDEVRALHLVGLDPRDGTLLGLRLVPFVARRLRLDRAGVDDARWLADTLTRAGRPLGTALEVVDEPDGPALDLRW</sequence>
<dbReference type="CDD" id="cd07381">
    <property type="entry name" value="MPP_CapA"/>
    <property type="match status" value="1"/>
</dbReference>
<dbReference type="Pfam" id="PF09587">
    <property type="entry name" value="PGA_cap"/>
    <property type="match status" value="1"/>
</dbReference>
<organism evidence="3 4">
    <name type="scientific">Pedococcus cremeus</name>
    <dbReference type="NCBI Taxonomy" id="587636"/>
    <lineage>
        <taxon>Bacteria</taxon>
        <taxon>Bacillati</taxon>
        <taxon>Actinomycetota</taxon>
        <taxon>Actinomycetes</taxon>
        <taxon>Micrococcales</taxon>
        <taxon>Intrasporangiaceae</taxon>
        <taxon>Pedococcus</taxon>
    </lineage>
</organism>
<evidence type="ECO:0000313" key="4">
    <source>
        <dbReference type="Proteomes" id="UP000199019"/>
    </source>
</evidence>
<gene>
    <name evidence="3" type="ORF">SAMN05216199_2340</name>
</gene>
<feature type="domain" description="Capsule synthesis protein CapA" evidence="2">
    <location>
        <begin position="7"/>
        <end position="288"/>
    </location>
</feature>
<dbReference type="SMART" id="SM00854">
    <property type="entry name" value="PGA_cap"/>
    <property type="match status" value="1"/>
</dbReference>
<dbReference type="Gene3D" id="3.60.21.10">
    <property type="match status" value="1"/>
</dbReference>
<protein>
    <submittedName>
        <fullName evidence="3">Poly-gamma-glutamate synthesis protein (Capsule biosynthesis protein)</fullName>
    </submittedName>
</protein>
<dbReference type="AlphaFoldDB" id="A0A1H9VH42"/>
<dbReference type="InterPro" id="IPR029052">
    <property type="entry name" value="Metallo-depent_PP-like"/>
</dbReference>